<evidence type="ECO:0000256" key="11">
    <source>
        <dbReference type="ARBA" id="ARBA00036114"/>
    </source>
</evidence>
<comment type="catalytic activity">
    <reaction evidence="11">
        <text>Preferential release of a C-terminal lysine or arginine amino acid.</text>
        <dbReference type="EC" id="3.4.17.2"/>
    </reaction>
</comment>
<keyword evidence="7" id="KW-0378">Hydrolase</keyword>
<dbReference type="FunFam" id="3.40.630.10:FF:000084">
    <property type="entry name" value="Carboxypeptidase B2"/>
    <property type="match status" value="1"/>
</dbReference>
<dbReference type="GO" id="GO:0005615">
    <property type="term" value="C:extracellular space"/>
    <property type="evidence" value="ECO:0007669"/>
    <property type="project" value="TreeGrafter"/>
</dbReference>
<dbReference type="Pfam" id="PF00246">
    <property type="entry name" value="Peptidase_M14"/>
    <property type="match status" value="1"/>
</dbReference>
<keyword evidence="4" id="KW-0645">Protease</keyword>
<dbReference type="SUPFAM" id="SSF54897">
    <property type="entry name" value="Protease propeptides/inhibitors"/>
    <property type="match status" value="1"/>
</dbReference>
<evidence type="ECO:0000256" key="15">
    <source>
        <dbReference type="PROSITE-ProRule" id="PRU01379"/>
    </source>
</evidence>
<evidence type="ECO:0000256" key="10">
    <source>
        <dbReference type="ARBA" id="ARBA00023157"/>
    </source>
</evidence>
<dbReference type="AlphaFoldDB" id="A0A9Y6JLI8"/>
<evidence type="ECO:0000256" key="7">
    <source>
        <dbReference type="ARBA" id="ARBA00022801"/>
    </source>
</evidence>
<reference evidence="19" key="1">
    <citation type="submission" date="2025-08" db="UniProtKB">
        <authorList>
            <consortium name="RefSeq"/>
        </authorList>
    </citation>
    <scope>IDENTIFICATION</scope>
</reference>
<dbReference type="SUPFAM" id="SSF53187">
    <property type="entry name" value="Zn-dependent exopeptidases"/>
    <property type="match status" value="1"/>
</dbReference>
<dbReference type="FunFam" id="3.30.70.340:FF:000002">
    <property type="entry name" value="Carboxypeptidase A"/>
    <property type="match status" value="1"/>
</dbReference>
<dbReference type="InterPro" id="IPR003146">
    <property type="entry name" value="M14A_act_pep"/>
</dbReference>
<sequence>MKVLLFFGLVAFALADVTRFEGDKVLRLKPVLNEHVKVIRELANSVQLDFWTPESAEQVTVGMSVDIRVPAQYLDMVFTVLQQSGMQLEVFIDDVQEAVDRQIENKGSPRAHSYTKYNTWSDIESWMNSMATANSDMISKEVIGNTYEGLSFYLTILKRKRKLLYMVFYVIAATGASTNPCSETYCGTAPESEIESKNLADFIRKNKSIIKAYITIHSYSQMLLFPYSYTYELAADHDELLAVAKGASSALRSLYGTVYTSGPGAPTIYPAAGGSDDWAYDLGVKYSYTFELRDEGQYGFLLPESQIKPTCEETMLAVKYIAAHVQKNLY</sequence>
<keyword evidence="8" id="KW-0862">Zinc</keyword>
<evidence type="ECO:0000256" key="6">
    <source>
        <dbReference type="ARBA" id="ARBA00022729"/>
    </source>
</evidence>
<keyword evidence="9" id="KW-0482">Metalloprotease</keyword>
<proteinExistence type="inferred from homology"/>
<evidence type="ECO:0000256" key="14">
    <source>
        <dbReference type="ARBA" id="ARBA00039334"/>
    </source>
</evidence>
<keyword evidence="5" id="KW-0479">Metal-binding</keyword>
<keyword evidence="18" id="KW-1185">Reference proteome</keyword>
<evidence type="ECO:0000259" key="17">
    <source>
        <dbReference type="PROSITE" id="PS52035"/>
    </source>
</evidence>
<dbReference type="SMART" id="SM00631">
    <property type="entry name" value="Zn_pept"/>
    <property type="match status" value="1"/>
</dbReference>
<dbReference type="PANTHER" id="PTHR11705:SF20">
    <property type="entry name" value="CARBOXYPEPTIDASE B"/>
    <property type="match status" value="1"/>
</dbReference>
<evidence type="ECO:0000256" key="9">
    <source>
        <dbReference type="ARBA" id="ARBA00023049"/>
    </source>
</evidence>
<comment type="similarity">
    <text evidence="2 15">Belongs to the peptidase M14 family.</text>
</comment>
<dbReference type="PROSITE" id="PS52035">
    <property type="entry name" value="PEPTIDASE_M14"/>
    <property type="match status" value="1"/>
</dbReference>
<dbReference type="PROSITE" id="PS00133">
    <property type="entry name" value="CARBOXYPEPT_ZN_2"/>
    <property type="match status" value="1"/>
</dbReference>
<accession>A0A9Y6JLI8</accession>
<evidence type="ECO:0000256" key="5">
    <source>
        <dbReference type="ARBA" id="ARBA00022723"/>
    </source>
</evidence>
<dbReference type="GO" id="GO:0004181">
    <property type="term" value="F:metallocarboxypeptidase activity"/>
    <property type="evidence" value="ECO:0007669"/>
    <property type="project" value="UniProtKB-EC"/>
</dbReference>
<dbReference type="Proteomes" id="UP000695023">
    <property type="component" value="Unplaced"/>
</dbReference>
<evidence type="ECO:0000256" key="13">
    <source>
        <dbReference type="ARBA" id="ARBA00039143"/>
    </source>
</evidence>
<name>A0A9Y6JLI8_9CICH</name>
<feature type="active site" description="Proton donor/acceptor" evidence="15">
    <location>
        <position position="291"/>
    </location>
</feature>
<evidence type="ECO:0000256" key="16">
    <source>
        <dbReference type="SAM" id="SignalP"/>
    </source>
</evidence>
<dbReference type="GO" id="GO:0006508">
    <property type="term" value="P:proteolysis"/>
    <property type="evidence" value="ECO:0007669"/>
    <property type="project" value="UniProtKB-KW"/>
</dbReference>
<keyword evidence="3 19" id="KW-0121">Carboxypeptidase</keyword>
<feature type="domain" description="Peptidase M14" evidence="17">
    <location>
        <begin position="175"/>
        <end position="325"/>
    </location>
</feature>
<dbReference type="CTD" id="1360"/>
<dbReference type="Pfam" id="PF02244">
    <property type="entry name" value="Propep_M14"/>
    <property type="match status" value="1"/>
</dbReference>
<organism evidence="18 19">
    <name type="scientific">Pundamilia nyererei</name>
    <dbReference type="NCBI Taxonomy" id="303518"/>
    <lineage>
        <taxon>Eukaryota</taxon>
        <taxon>Metazoa</taxon>
        <taxon>Chordata</taxon>
        <taxon>Craniata</taxon>
        <taxon>Vertebrata</taxon>
        <taxon>Euteleostomi</taxon>
        <taxon>Actinopterygii</taxon>
        <taxon>Neopterygii</taxon>
        <taxon>Teleostei</taxon>
        <taxon>Neoteleostei</taxon>
        <taxon>Acanthomorphata</taxon>
        <taxon>Ovalentaria</taxon>
        <taxon>Cichlomorphae</taxon>
        <taxon>Cichliformes</taxon>
        <taxon>Cichlidae</taxon>
        <taxon>African cichlids</taxon>
        <taxon>Pseudocrenilabrinae</taxon>
        <taxon>Haplochromini</taxon>
        <taxon>Pundamilia</taxon>
    </lineage>
</organism>
<dbReference type="RefSeq" id="XP_013770650.1">
    <property type="nucleotide sequence ID" value="XM_013915196.1"/>
</dbReference>
<comment type="cofactor">
    <cofactor evidence="1">
        <name>Zn(2+)</name>
        <dbReference type="ChEBI" id="CHEBI:29105"/>
    </cofactor>
</comment>
<evidence type="ECO:0000256" key="1">
    <source>
        <dbReference type="ARBA" id="ARBA00001947"/>
    </source>
</evidence>
<comment type="subcellular location">
    <subcellularLocation>
        <location evidence="12">Zymogen granule lumen</location>
    </subcellularLocation>
</comment>
<evidence type="ECO:0000313" key="19">
    <source>
        <dbReference type="RefSeq" id="XP_013770650.1"/>
    </source>
</evidence>
<evidence type="ECO:0000313" key="18">
    <source>
        <dbReference type="Proteomes" id="UP000695023"/>
    </source>
</evidence>
<protein>
    <recommendedName>
        <fullName evidence="14">Carboxypeptidase B</fullName>
        <ecNumber evidence="13">3.4.17.2</ecNumber>
    </recommendedName>
</protein>
<keyword evidence="6 16" id="KW-0732">Signal</keyword>
<dbReference type="PANTHER" id="PTHR11705">
    <property type="entry name" value="PROTEASE FAMILY M14 CARBOXYPEPTIDASE A,B"/>
    <property type="match status" value="1"/>
</dbReference>
<dbReference type="Gene3D" id="3.40.630.10">
    <property type="entry name" value="Zn peptidases"/>
    <property type="match status" value="2"/>
</dbReference>
<dbReference type="InterPro" id="IPR000834">
    <property type="entry name" value="Peptidase_M14"/>
</dbReference>
<feature type="chain" id="PRO_5041247355" description="Carboxypeptidase B" evidence="16">
    <location>
        <begin position="16"/>
        <end position="330"/>
    </location>
</feature>
<dbReference type="InterPro" id="IPR057247">
    <property type="entry name" value="CARBOXYPEPT_ZN_2"/>
</dbReference>
<evidence type="ECO:0000256" key="12">
    <source>
        <dbReference type="ARBA" id="ARBA00037795"/>
    </source>
</evidence>
<dbReference type="GO" id="GO:0008270">
    <property type="term" value="F:zinc ion binding"/>
    <property type="evidence" value="ECO:0007669"/>
    <property type="project" value="InterPro"/>
</dbReference>
<dbReference type="EC" id="3.4.17.2" evidence="13"/>
<evidence type="ECO:0000256" key="8">
    <source>
        <dbReference type="ARBA" id="ARBA00022833"/>
    </source>
</evidence>
<evidence type="ECO:0000256" key="4">
    <source>
        <dbReference type="ARBA" id="ARBA00022670"/>
    </source>
</evidence>
<evidence type="ECO:0000256" key="2">
    <source>
        <dbReference type="ARBA" id="ARBA00005988"/>
    </source>
</evidence>
<gene>
    <name evidence="19" type="primary">cpb1</name>
</gene>
<keyword evidence="10" id="KW-1015">Disulfide bond</keyword>
<evidence type="ECO:0000256" key="3">
    <source>
        <dbReference type="ARBA" id="ARBA00022645"/>
    </source>
</evidence>
<feature type="signal peptide" evidence="16">
    <location>
        <begin position="1"/>
        <end position="15"/>
    </location>
</feature>
<dbReference type="InterPro" id="IPR036990">
    <property type="entry name" value="M14A-like_propep"/>
</dbReference>
<dbReference type="Gene3D" id="3.30.70.340">
    <property type="entry name" value="Metallocarboxypeptidase-like"/>
    <property type="match status" value="1"/>
</dbReference>